<accession>A0ABD2YUP1</accession>
<organism evidence="1 2">
    <name type="scientific">Cinchona calisaya</name>
    <dbReference type="NCBI Taxonomy" id="153742"/>
    <lineage>
        <taxon>Eukaryota</taxon>
        <taxon>Viridiplantae</taxon>
        <taxon>Streptophyta</taxon>
        <taxon>Embryophyta</taxon>
        <taxon>Tracheophyta</taxon>
        <taxon>Spermatophyta</taxon>
        <taxon>Magnoliopsida</taxon>
        <taxon>eudicotyledons</taxon>
        <taxon>Gunneridae</taxon>
        <taxon>Pentapetalae</taxon>
        <taxon>asterids</taxon>
        <taxon>lamiids</taxon>
        <taxon>Gentianales</taxon>
        <taxon>Rubiaceae</taxon>
        <taxon>Cinchonoideae</taxon>
        <taxon>Cinchoneae</taxon>
        <taxon>Cinchona</taxon>
    </lineage>
</organism>
<dbReference type="Proteomes" id="UP001630127">
    <property type="component" value="Unassembled WGS sequence"/>
</dbReference>
<proteinExistence type="predicted"/>
<name>A0ABD2YUP1_9GENT</name>
<keyword evidence="2" id="KW-1185">Reference proteome</keyword>
<protein>
    <submittedName>
        <fullName evidence="1">Uncharacterized protein</fullName>
    </submittedName>
</protein>
<comment type="caution">
    <text evidence="1">The sequence shown here is derived from an EMBL/GenBank/DDBJ whole genome shotgun (WGS) entry which is preliminary data.</text>
</comment>
<sequence length="101" mass="11857">MGDWNSIVRSKSRRTNFERKVAYLSKDRNGGKNPLRFSLNYKNLGRKKLGSTAQSRTRSDRHKDEGNFYILLRKESELPASSTVIFSYLFPPPSMVYWFFI</sequence>
<evidence type="ECO:0000313" key="1">
    <source>
        <dbReference type="EMBL" id="KAL3509850.1"/>
    </source>
</evidence>
<gene>
    <name evidence="1" type="ORF">ACH5RR_029251</name>
</gene>
<evidence type="ECO:0000313" key="2">
    <source>
        <dbReference type="Proteomes" id="UP001630127"/>
    </source>
</evidence>
<reference evidence="1 2" key="1">
    <citation type="submission" date="2024-11" db="EMBL/GenBank/DDBJ databases">
        <title>A near-complete genome assembly of Cinchona calisaya.</title>
        <authorList>
            <person name="Lian D.C."/>
            <person name="Zhao X.W."/>
            <person name="Wei L."/>
        </authorList>
    </citation>
    <scope>NUCLEOTIDE SEQUENCE [LARGE SCALE GENOMIC DNA]</scope>
    <source>
        <tissue evidence="1">Nenye</tissue>
    </source>
</reference>
<dbReference type="AlphaFoldDB" id="A0ABD2YUP1"/>
<dbReference type="EMBL" id="JBJUIK010000012">
    <property type="protein sequence ID" value="KAL3509850.1"/>
    <property type="molecule type" value="Genomic_DNA"/>
</dbReference>